<protein>
    <submittedName>
        <fullName evidence="2">Uncharacterized protein</fullName>
    </submittedName>
</protein>
<organism evidence="2 3">
    <name type="scientific">Rhizopogon vesiculosus</name>
    <dbReference type="NCBI Taxonomy" id="180088"/>
    <lineage>
        <taxon>Eukaryota</taxon>
        <taxon>Fungi</taxon>
        <taxon>Dikarya</taxon>
        <taxon>Basidiomycota</taxon>
        <taxon>Agaricomycotina</taxon>
        <taxon>Agaricomycetes</taxon>
        <taxon>Agaricomycetidae</taxon>
        <taxon>Boletales</taxon>
        <taxon>Suillineae</taxon>
        <taxon>Rhizopogonaceae</taxon>
        <taxon>Rhizopogon</taxon>
    </lineage>
</organism>
<name>A0A1J8PV95_9AGAM</name>
<proteinExistence type="predicted"/>
<reference evidence="2 3" key="1">
    <citation type="submission" date="2016-03" db="EMBL/GenBank/DDBJ databases">
        <title>Comparative genomics of the ectomycorrhizal sister species Rhizopogon vinicolor and Rhizopogon vesiculosus (Basidiomycota: Boletales) reveals a divergence of the mating type B locus.</title>
        <authorList>
            <person name="Mujic A.B."/>
            <person name="Kuo A."/>
            <person name="Tritt A."/>
            <person name="Lipzen A."/>
            <person name="Chen C."/>
            <person name="Johnson J."/>
            <person name="Sharma A."/>
            <person name="Barry K."/>
            <person name="Grigoriev I.V."/>
            <person name="Spatafora J.W."/>
        </authorList>
    </citation>
    <scope>NUCLEOTIDE SEQUENCE [LARGE SCALE GENOMIC DNA]</scope>
    <source>
        <strain evidence="2 3">AM-OR11-056</strain>
    </source>
</reference>
<dbReference type="STRING" id="180088.A0A1J8PV95"/>
<evidence type="ECO:0000313" key="2">
    <source>
        <dbReference type="EMBL" id="OJA12399.1"/>
    </source>
</evidence>
<evidence type="ECO:0000256" key="1">
    <source>
        <dbReference type="SAM" id="MobiDB-lite"/>
    </source>
</evidence>
<dbReference type="Proteomes" id="UP000183567">
    <property type="component" value="Unassembled WGS sequence"/>
</dbReference>
<comment type="caution">
    <text evidence="2">The sequence shown here is derived from an EMBL/GenBank/DDBJ whole genome shotgun (WGS) entry which is preliminary data.</text>
</comment>
<keyword evidence="3" id="KW-1185">Reference proteome</keyword>
<gene>
    <name evidence="2" type="ORF">AZE42_10042</name>
</gene>
<feature type="compositionally biased region" description="Basic and acidic residues" evidence="1">
    <location>
        <begin position="58"/>
        <end position="70"/>
    </location>
</feature>
<feature type="region of interest" description="Disordered" evidence="1">
    <location>
        <begin position="52"/>
        <end position="115"/>
    </location>
</feature>
<sequence>MAHHITQAISSTMEMDVPFSKPCPHSKRWWTRDLTHLCQCVNHLSRKAYQMRGLPNHPCHEELKTLKNDDTGQPGSKTSKATTSGPPTITSPQNPPMAANHEYQPSPPRNPMEAQ</sequence>
<feature type="compositionally biased region" description="Pro residues" evidence="1">
    <location>
        <begin position="105"/>
        <end position="115"/>
    </location>
</feature>
<dbReference type="OrthoDB" id="3261136at2759"/>
<dbReference type="EMBL" id="LVVM01004675">
    <property type="protein sequence ID" value="OJA12399.1"/>
    <property type="molecule type" value="Genomic_DNA"/>
</dbReference>
<evidence type="ECO:0000313" key="3">
    <source>
        <dbReference type="Proteomes" id="UP000183567"/>
    </source>
</evidence>
<feature type="compositionally biased region" description="Polar residues" evidence="1">
    <location>
        <begin position="71"/>
        <end position="92"/>
    </location>
</feature>
<accession>A0A1J8PV95</accession>
<dbReference type="AlphaFoldDB" id="A0A1J8PV95"/>